<keyword evidence="3" id="KW-0238">DNA-binding</keyword>
<comment type="similarity">
    <text evidence="1">Belongs to the type-I restriction system S methylase family.</text>
</comment>
<dbReference type="Gene3D" id="3.90.220.20">
    <property type="entry name" value="DNA methylase specificity domains"/>
    <property type="match status" value="2"/>
</dbReference>
<keyword evidence="6" id="KW-1185">Reference proteome</keyword>
<evidence type="ECO:0000259" key="4">
    <source>
        <dbReference type="Pfam" id="PF01420"/>
    </source>
</evidence>
<dbReference type="InterPro" id="IPR052021">
    <property type="entry name" value="Type-I_RS_S_subunit"/>
</dbReference>
<evidence type="ECO:0000256" key="1">
    <source>
        <dbReference type="ARBA" id="ARBA00010923"/>
    </source>
</evidence>
<dbReference type="AlphaFoldDB" id="A0A1V2ZY35"/>
<dbReference type="SUPFAM" id="SSF116734">
    <property type="entry name" value="DNA methylase specificity domain"/>
    <property type="match status" value="2"/>
</dbReference>
<dbReference type="CDD" id="cd17279">
    <property type="entry name" value="RMtype1_S_BmuCF2ORF3362P_TRD1-CR1_like"/>
    <property type="match status" value="1"/>
</dbReference>
<evidence type="ECO:0000256" key="3">
    <source>
        <dbReference type="ARBA" id="ARBA00023125"/>
    </source>
</evidence>
<dbReference type="GO" id="GO:0009307">
    <property type="term" value="P:DNA restriction-modification system"/>
    <property type="evidence" value="ECO:0007669"/>
    <property type="project" value="UniProtKB-KW"/>
</dbReference>
<name>A0A1V2ZY35_9GAMM</name>
<dbReference type="InterPro" id="IPR000055">
    <property type="entry name" value="Restrct_endonuc_typeI_TRD"/>
</dbReference>
<sequence length="472" mass="50787">MTFPRYPRYKDSGVVWLGEVPAHWEVLPLKSRFRVVGGSTPTAEEEHWGGQVTWVTPGDLSALPSLDVDASARQITDKGLASCGATLVPPRSLILSTRAPIGSLAIASVPLCTNQGCKSLIPQKGIESRFFAYLLRNSTEALNVRGKGTTFLELSGDELASFKVSVPPPDEQMIVARFLDHETGKIDALIEEQRRLIELLKEKRQAVISHAVTKGLDPNVPMKDSGVEWLGEVPAHWGVVSLSRVLSGIDQGWSPTAEAFPASAGDWGVLKLSAIRTGQFVEKNNKKLPDDVIPDSDIEIHAGDLLVTRANTPELVGDACVVRDEPEARLIFSDLVYRLRVSGAMSSRFLCYVLLSDVGRAQLQADARGSSMSMAKISHGHIKSCLIPLPPVEEQNRISSRIDQELAAISTLTSAGEQSIGLLTERRSALISAAVTGKIDVRGWPAGAESKEPELAMVAEESAGYSAQGGAA</sequence>
<comment type="caution">
    <text evidence="5">The sequence shown here is derived from an EMBL/GenBank/DDBJ whole genome shotgun (WGS) entry which is preliminary data.</text>
</comment>
<dbReference type="OrthoDB" id="9798929at2"/>
<dbReference type="Proteomes" id="UP000189177">
    <property type="component" value="Unassembled WGS sequence"/>
</dbReference>
<evidence type="ECO:0000313" key="6">
    <source>
        <dbReference type="Proteomes" id="UP000189177"/>
    </source>
</evidence>
<dbReference type="Gene3D" id="1.10.287.1120">
    <property type="entry name" value="Bipartite methylase S protein"/>
    <property type="match status" value="1"/>
</dbReference>
<protein>
    <recommendedName>
        <fullName evidence="4">Type I restriction modification DNA specificity domain-containing protein</fullName>
    </recommendedName>
</protein>
<dbReference type="GO" id="GO:0003677">
    <property type="term" value="F:DNA binding"/>
    <property type="evidence" value="ECO:0007669"/>
    <property type="project" value="UniProtKB-KW"/>
</dbReference>
<proteinExistence type="inferred from homology"/>
<accession>A0A1V2ZY35</accession>
<keyword evidence="2" id="KW-0680">Restriction system</keyword>
<dbReference type="InterPro" id="IPR044946">
    <property type="entry name" value="Restrct_endonuc_typeI_TRD_sf"/>
</dbReference>
<dbReference type="CDD" id="cd17261">
    <property type="entry name" value="RMtype1_S_EcoKI-TRD2-CR2_like"/>
    <property type="match status" value="1"/>
</dbReference>
<dbReference type="Pfam" id="PF01420">
    <property type="entry name" value="Methylase_S"/>
    <property type="match status" value="1"/>
</dbReference>
<organism evidence="5 6">
    <name type="scientific">Thioalkalivibrio halophilus</name>
    <dbReference type="NCBI Taxonomy" id="252474"/>
    <lineage>
        <taxon>Bacteria</taxon>
        <taxon>Pseudomonadati</taxon>
        <taxon>Pseudomonadota</taxon>
        <taxon>Gammaproteobacteria</taxon>
        <taxon>Chromatiales</taxon>
        <taxon>Ectothiorhodospiraceae</taxon>
        <taxon>Thioalkalivibrio</taxon>
    </lineage>
</organism>
<feature type="domain" description="Type I restriction modification DNA specificity" evidence="4">
    <location>
        <begin position="22"/>
        <end position="191"/>
    </location>
</feature>
<dbReference type="RefSeq" id="WP_077244303.1">
    <property type="nucleotide sequence ID" value="NZ_MUZR01000026.1"/>
</dbReference>
<evidence type="ECO:0000313" key="5">
    <source>
        <dbReference type="EMBL" id="OOC10027.1"/>
    </source>
</evidence>
<gene>
    <name evidence="5" type="ORF">B1A74_07910</name>
</gene>
<evidence type="ECO:0000256" key="2">
    <source>
        <dbReference type="ARBA" id="ARBA00022747"/>
    </source>
</evidence>
<dbReference type="STRING" id="252474.B1A74_07910"/>
<dbReference type="PANTHER" id="PTHR30408:SF12">
    <property type="entry name" value="TYPE I RESTRICTION ENZYME MJAVIII SPECIFICITY SUBUNIT"/>
    <property type="match status" value="1"/>
</dbReference>
<reference evidence="5 6" key="1">
    <citation type="submission" date="2017-02" db="EMBL/GenBank/DDBJ databases">
        <title>Genomic diversity within the haloalkaliphilic genus Thioalkalivibrio.</title>
        <authorList>
            <person name="Ahn A.-C."/>
            <person name="Meier-Kolthoff J."/>
            <person name="Overmars L."/>
            <person name="Richter M."/>
            <person name="Woyke T."/>
            <person name="Sorokin D.Y."/>
            <person name="Muyzer G."/>
        </authorList>
    </citation>
    <scope>NUCLEOTIDE SEQUENCE [LARGE SCALE GENOMIC DNA]</scope>
    <source>
        <strain evidence="5 6">HL17</strain>
    </source>
</reference>
<dbReference type="EMBL" id="MUZR01000026">
    <property type="protein sequence ID" value="OOC10027.1"/>
    <property type="molecule type" value="Genomic_DNA"/>
</dbReference>
<dbReference type="PANTHER" id="PTHR30408">
    <property type="entry name" value="TYPE-1 RESTRICTION ENZYME ECOKI SPECIFICITY PROTEIN"/>
    <property type="match status" value="1"/>
</dbReference>